<evidence type="ECO:0000313" key="1">
    <source>
        <dbReference type="EMBL" id="CCA15014.1"/>
    </source>
</evidence>
<dbReference type="HOGENOM" id="CLU_2377127_0_0_1"/>
<reference evidence="1" key="1">
    <citation type="journal article" date="2011" name="PLoS Biol.">
        <title>Gene gain and loss during evolution of obligate parasitism in the white rust pathogen of Arabidopsis thaliana.</title>
        <authorList>
            <person name="Kemen E."/>
            <person name="Gardiner A."/>
            <person name="Schultz-Larsen T."/>
            <person name="Kemen A.C."/>
            <person name="Balmuth A.L."/>
            <person name="Robert-Seilaniantz A."/>
            <person name="Bailey K."/>
            <person name="Holub E."/>
            <person name="Studholme D.J."/>
            <person name="Maclean D."/>
            <person name="Jones J.D."/>
        </authorList>
    </citation>
    <scope>NUCLEOTIDE SEQUENCE</scope>
</reference>
<organism evidence="1">
    <name type="scientific">Albugo laibachii Nc14</name>
    <dbReference type="NCBI Taxonomy" id="890382"/>
    <lineage>
        <taxon>Eukaryota</taxon>
        <taxon>Sar</taxon>
        <taxon>Stramenopiles</taxon>
        <taxon>Oomycota</taxon>
        <taxon>Peronosporomycetes</taxon>
        <taxon>Albuginales</taxon>
        <taxon>Albuginaceae</taxon>
        <taxon>Albugo</taxon>
    </lineage>
</organism>
<sequence length="95" mass="10769">MNVAATDDMQERNIYWRMDTFGRSDRIISSGSRINMRSFHQICPGFSRGLYSHLKSAMVYTKCQPLVPPTSSVPESLQVTGLLQNTVTRSELIPF</sequence>
<dbReference type="AlphaFoldDB" id="F0W1T5"/>
<protein>
    <submittedName>
        <fullName evidence="1">AlNc14C8G1015 protein</fullName>
    </submittedName>
</protein>
<proteinExistence type="predicted"/>
<name>F0W1T5_9STRA</name>
<dbReference type="EMBL" id="FR824053">
    <property type="protein sequence ID" value="CCA15014.1"/>
    <property type="molecule type" value="Genomic_DNA"/>
</dbReference>
<gene>
    <name evidence="1" type="primary">AlNc14C8G1015</name>
    <name evidence="1" type="ORF">ALNC14_011570</name>
</gene>
<reference evidence="1" key="2">
    <citation type="submission" date="2011-02" db="EMBL/GenBank/DDBJ databases">
        <authorList>
            <person name="MacLean D."/>
        </authorList>
    </citation>
    <scope>NUCLEOTIDE SEQUENCE</scope>
</reference>
<accession>F0W1T5</accession>